<dbReference type="EC" id="3.1.1.-" evidence="3"/>
<dbReference type="Pfam" id="PF10282">
    <property type="entry name" value="Lactonase"/>
    <property type="match status" value="1"/>
</dbReference>
<gene>
    <name evidence="3" type="ORF">U0R10_08020</name>
</gene>
<proteinExistence type="inferred from homology"/>
<accession>A0ABW6DGE1</accession>
<dbReference type="GO" id="GO:0016787">
    <property type="term" value="F:hydrolase activity"/>
    <property type="evidence" value="ECO:0007669"/>
    <property type="project" value="UniProtKB-KW"/>
</dbReference>
<protein>
    <submittedName>
        <fullName evidence="3">Lactonase family protein</fullName>
        <ecNumber evidence="3">3.1.1.-</ecNumber>
    </submittedName>
</protein>
<dbReference type="InterPro" id="IPR011048">
    <property type="entry name" value="Haem_d1_sf"/>
</dbReference>
<dbReference type="Gene3D" id="2.130.10.10">
    <property type="entry name" value="YVTN repeat-like/Quinoprotein amine dehydrogenase"/>
    <property type="match status" value="1"/>
</dbReference>
<evidence type="ECO:0000313" key="4">
    <source>
        <dbReference type="Proteomes" id="UP001598138"/>
    </source>
</evidence>
<dbReference type="PANTHER" id="PTHR30344">
    <property type="entry name" value="6-PHOSPHOGLUCONOLACTONASE-RELATED"/>
    <property type="match status" value="1"/>
</dbReference>
<comment type="similarity">
    <text evidence="1">Belongs to the cycloisomerase 2 family.</text>
</comment>
<dbReference type="InterPro" id="IPR050282">
    <property type="entry name" value="Cycloisomerase_2"/>
</dbReference>
<dbReference type="EMBL" id="JBBKXZ010000002">
    <property type="protein sequence ID" value="MFD3394563.1"/>
    <property type="molecule type" value="Genomic_DNA"/>
</dbReference>
<comment type="caution">
    <text evidence="3">The sequence shown here is derived from an EMBL/GenBank/DDBJ whole genome shotgun (WGS) entry which is preliminary data.</text>
</comment>
<reference evidence="3 4" key="1">
    <citation type="submission" date="2024-03" db="EMBL/GenBank/DDBJ databases">
        <title>Aquirufa genome sequencing.</title>
        <authorList>
            <person name="Pitt A."/>
            <person name="Hahn M.W."/>
        </authorList>
    </citation>
    <scope>NUCLEOTIDE SEQUENCE [LARGE SCALE GENOMIC DNA]</scope>
    <source>
        <strain evidence="3 4">OSTEICH-129V</strain>
    </source>
</reference>
<dbReference type="PANTHER" id="PTHR30344:SF1">
    <property type="entry name" value="6-PHOSPHOGLUCONOLACTONASE"/>
    <property type="match status" value="1"/>
</dbReference>
<evidence type="ECO:0000256" key="2">
    <source>
        <dbReference type="ARBA" id="ARBA00022526"/>
    </source>
</evidence>
<dbReference type="SUPFAM" id="SSF51004">
    <property type="entry name" value="C-terminal (heme d1) domain of cytochrome cd1-nitrite reductase"/>
    <property type="match status" value="1"/>
</dbReference>
<evidence type="ECO:0000313" key="3">
    <source>
        <dbReference type="EMBL" id="MFD3394563.1"/>
    </source>
</evidence>
<keyword evidence="4" id="KW-1185">Reference proteome</keyword>
<name>A0ABW6DGE1_9BACT</name>
<sequence>MILINIALAMLSYQTPDSSAVNLLVGSYTRQGNPGIEIIDPKTRKTVHAVGQSQASFQALSKDHQYLFSVHEEVDGKGAISSYKQEKGTFSRLSTQLTQGDAPCFVLFREASQTVYVANYLGGNLSVFQTKAGQIQPISQNIVYPKPSHAHMAVVMPDGAQLVVTDLAADKIHVHALLSNGLVATQYEDVELPKGTGPRHMVFNSSGDIAYVLGELSGTVDVFRIYANEFTHLQRIVIDQSAGNPNHASADLHLSPDGKWLLASNRKTQNSIRVLAVLPSGELRDHKEVLVGKMPRNFQFDPSGRYVYVASQGENRIQKFAFKDGELSDTQEDIEVKQPVAILFLRK</sequence>
<dbReference type="Proteomes" id="UP001598138">
    <property type="component" value="Unassembled WGS sequence"/>
</dbReference>
<dbReference type="InterPro" id="IPR015943">
    <property type="entry name" value="WD40/YVTN_repeat-like_dom_sf"/>
</dbReference>
<keyword evidence="3" id="KW-0378">Hydrolase</keyword>
<dbReference type="InterPro" id="IPR019405">
    <property type="entry name" value="Lactonase_7-beta_prop"/>
</dbReference>
<dbReference type="RefSeq" id="WP_377983443.1">
    <property type="nucleotide sequence ID" value="NZ_JBBKXZ010000002.1"/>
</dbReference>
<evidence type="ECO:0000256" key="1">
    <source>
        <dbReference type="ARBA" id="ARBA00005564"/>
    </source>
</evidence>
<organism evidence="3 4">
    <name type="scientific">Aquirufa avitistagni</name>
    <dbReference type="NCBI Taxonomy" id="3104728"/>
    <lineage>
        <taxon>Bacteria</taxon>
        <taxon>Pseudomonadati</taxon>
        <taxon>Bacteroidota</taxon>
        <taxon>Cytophagia</taxon>
        <taxon>Cytophagales</taxon>
        <taxon>Flectobacillaceae</taxon>
        <taxon>Aquirufa</taxon>
    </lineage>
</organism>
<keyword evidence="2" id="KW-0313">Glucose metabolism</keyword>
<keyword evidence="2" id="KW-0119">Carbohydrate metabolism</keyword>